<organism evidence="1 2">
    <name type="scientific">Kyrpidia spormannii</name>
    <dbReference type="NCBI Taxonomy" id="2055160"/>
    <lineage>
        <taxon>Bacteria</taxon>
        <taxon>Bacillati</taxon>
        <taxon>Bacillota</taxon>
        <taxon>Bacilli</taxon>
        <taxon>Bacillales</taxon>
        <taxon>Alicyclobacillaceae</taxon>
        <taxon>Kyrpidia</taxon>
    </lineage>
</organism>
<evidence type="ECO:0000313" key="1">
    <source>
        <dbReference type="EMBL" id="CAB3393792.1"/>
    </source>
</evidence>
<dbReference type="EMBL" id="LR792683">
    <property type="protein sequence ID" value="CAB3393792.1"/>
    <property type="molecule type" value="Genomic_DNA"/>
</dbReference>
<dbReference type="RefSeq" id="WP_170085787.1">
    <property type="nucleotide sequence ID" value="NZ_CP047971.1"/>
</dbReference>
<proteinExistence type="predicted"/>
<gene>
    <name evidence="1" type="ORF">COOX1_2091</name>
</gene>
<dbReference type="Proteomes" id="UP000502196">
    <property type="component" value="Chromosome"/>
</dbReference>
<accession>A0A6F9EB66</accession>
<evidence type="ECO:0000313" key="2">
    <source>
        <dbReference type="Proteomes" id="UP000502196"/>
    </source>
</evidence>
<sequence>MWYKLKPTNPRQIKCTVKLELKAIYVYRHDGTRLAFNEEYGIRRTISPGRFSDLLIPVSELFDPNPT</sequence>
<name>A0A6F9EB66_9BACL</name>
<reference evidence="1 2" key="1">
    <citation type="submission" date="2020-04" db="EMBL/GenBank/DDBJ databases">
        <authorList>
            <person name="Hogendoorn C."/>
        </authorList>
    </citation>
    <scope>NUCLEOTIDE SEQUENCE [LARGE SCALE GENOMIC DNA]</scope>
    <source>
        <strain evidence="1">COOX1</strain>
    </source>
</reference>
<protein>
    <submittedName>
        <fullName evidence="1">Uncharacterized protein</fullName>
    </submittedName>
</protein>
<dbReference type="AlphaFoldDB" id="A0A6F9EB66"/>